<protein>
    <submittedName>
        <fullName evidence="6">Putative sushi domain-containing protein 2-like</fullName>
    </submittedName>
</protein>
<evidence type="ECO:0000313" key="6">
    <source>
        <dbReference type="EMBL" id="PIK37384.1"/>
    </source>
</evidence>
<keyword evidence="7" id="KW-1185">Reference proteome</keyword>
<dbReference type="PANTHER" id="PTHR13802">
    <property type="entry name" value="MUCIN 4-RELATED"/>
    <property type="match status" value="1"/>
</dbReference>
<accession>A0A2G8JNP0</accession>
<dbReference type="InterPro" id="IPR051495">
    <property type="entry name" value="Epithelial_Barrier/Signaling"/>
</dbReference>
<comment type="caution">
    <text evidence="6">The sequence shown here is derived from an EMBL/GenBank/DDBJ whole genome shotgun (WGS) entry which is preliminary data.</text>
</comment>
<evidence type="ECO:0000256" key="4">
    <source>
        <dbReference type="ARBA" id="ARBA00023136"/>
    </source>
</evidence>
<dbReference type="AlphaFoldDB" id="A0A2G8JNP0"/>
<proteinExistence type="predicted"/>
<feature type="domain" description="AMOP" evidence="5">
    <location>
        <begin position="1"/>
        <end position="81"/>
    </location>
</feature>
<organism evidence="6 7">
    <name type="scientific">Stichopus japonicus</name>
    <name type="common">Sea cucumber</name>
    <dbReference type="NCBI Taxonomy" id="307972"/>
    <lineage>
        <taxon>Eukaryota</taxon>
        <taxon>Metazoa</taxon>
        <taxon>Echinodermata</taxon>
        <taxon>Eleutherozoa</taxon>
        <taxon>Echinozoa</taxon>
        <taxon>Holothuroidea</taxon>
        <taxon>Aspidochirotacea</taxon>
        <taxon>Aspidochirotida</taxon>
        <taxon>Stichopodidae</taxon>
        <taxon>Apostichopus</taxon>
    </lineage>
</organism>
<dbReference type="PANTHER" id="PTHR13802:SF52">
    <property type="entry name" value="MUCIN-4"/>
    <property type="match status" value="1"/>
</dbReference>
<feature type="non-terminal residue" evidence="6">
    <location>
        <position position="1"/>
    </location>
</feature>
<dbReference type="GO" id="GO:0016020">
    <property type="term" value="C:membrane"/>
    <property type="evidence" value="ECO:0007669"/>
    <property type="project" value="UniProtKB-SubCell"/>
</dbReference>
<evidence type="ECO:0000256" key="2">
    <source>
        <dbReference type="ARBA" id="ARBA00022692"/>
    </source>
</evidence>
<name>A0A2G8JNP0_STIJA</name>
<reference evidence="6 7" key="1">
    <citation type="journal article" date="2017" name="PLoS Biol.">
        <title>The sea cucumber genome provides insights into morphological evolution and visceral regeneration.</title>
        <authorList>
            <person name="Zhang X."/>
            <person name="Sun L."/>
            <person name="Yuan J."/>
            <person name="Sun Y."/>
            <person name="Gao Y."/>
            <person name="Zhang L."/>
            <person name="Li S."/>
            <person name="Dai H."/>
            <person name="Hamel J.F."/>
            <person name="Liu C."/>
            <person name="Yu Y."/>
            <person name="Liu S."/>
            <person name="Lin W."/>
            <person name="Guo K."/>
            <person name="Jin S."/>
            <person name="Xu P."/>
            <person name="Storey K.B."/>
            <person name="Huan P."/>
            <person name="Zhang T."/>
            <person name="Zhou Y."/>
            <person name="Zhang J."/>
            <person name="Lin C."/>
            <person name="Li X."/>
            <person name="Xing L."/>
            <person name="Huo D."/>
            <person name="Sun M."/>
            <person name="Wang L."/>
            <person name="Mercier A."/>
            <person name="Li F."/>
            <person name="Yang H."/>
            <person name="Xiang J."/>
        </authorList>
    </citation>
    <scope>NUCLEOTIDE SEQUENCE [LARGE SCALE GENOMIC DNA]</scope>
    <source>
        <strain evidence="6">Shaxun</strain>
        <tissue evidence="6">Muscle</tissue>
    </source>
</reference>
<dbReference type="InterPro" id="IPR005533">
    <property type="entry name" value="AMOP_dom"/>
</dbReference>
<dbReference type="PROSITE" id="PS50856">
    <property type="entry name" value="AMOP"/>
    <property type="match status" value="1"/>
</dbReference>
<comment type="subcellular location">
    <subcellularLocation>
        <location evidence="1">Membrane</location>
    </subcellularLocation>
</comment>
<dbReference type="EMBL" id="MRZV01001511">
    <property type="protein sequence ID" value="PIK37384.1"/>
    <property type="molecule type" value="Genomic_DNA"/>
</dbReference>
<sequence>IGDDGKDCNGQQCCYNSSGRLVPANKTGASFSYRAHQEGCNPYKSAGKVPWLSHLLIDVFPYYHCCLRSDTKTCNYFRKLRPAPDCAGYVAPTIGLCTGDPHILTFDGNMYTFNGLGEFQMVEVGDRDVVLQSRNAATASESDLDFVVAQLLSSKQLVLASKATTLACWSSSWWRSRRLGEKQSIYRSRMGLR</sequence>
<dbReference type="STRING" id="307972.A0A2G8JNP0"/>
<dbReference type="OrthoDB" id="6051552at2759"/>
<keyword evidence="4" id="KW-0472">Membrane</keyword>
<gene>
    <name evidence="6" type="ORF">BSL78_25791</name>
</gene>
<keyword evidence="2" id="KW-0812">Transmembrane</keyword>
<evidence type="ECO:0000256" key="1">
    <source>
        <dbReference type="ARBA" id="ARBA00004370"/>
    </source>
</evidence>
<evidence type="ECO:0000259" key="5">
    <source>
        <dbReference type="PROSITE" id="PS50856"/>
    </source>
</evidence>
<evidence type="ECO:0000256" key="3">
    <source>
        <dbReference type="ARBA" id="ARBA00022989"/>
    </source>
</evidence>
<dbReference type="Pfam" id="PF03782">
    <property type="entry name" value="AMOP"/>
    <property type="match status" value="1"/>
</dbReference>
<keyword evidence="3" id="KW-1133">Transmembrane helix</keyword>
<dbReference type="Proteomes" id="UP000230750">
    <property type="component" value="Unassembled WGS sequence"/>
</dbReference>
<evidence type="ECO:0000313" key="7">
    <source>
        <dbReference type="Proteomes" id="UP000230750"/>
    </source>
</evidence>